<dbReference type="InParanoid" id="A0A061EU39"/>
<dbReference type="OMA" id="MDELFHY"/>
<organism evidence="3 4">
    <name type="scientific">Theobroma cacao</name>
    <name type="common">Cacao</name>
    <name type="synonym">Cocoa</name>
    <dbReference type="NCBI Taxonomy" id="3641"/>
    <lineage>
        <taxon>Eukaryota</taxon>
        <taxon>Viridiplantae</taxon>
        <taxon>Streptophyta</taxon>
        <taxon>Embryophyta</taxon>
        <taxon>Tracheophyta</taxon>
        <taxon>Spermatophyta</taxon>
        <taxon>Magnoliopsida</taxon>
        <taxon>eudicotyledons</taxon>
        <taxon>Gunneridae</taxon>
        <taxon>Pentapetalae</taxon>
        <taxon>rosids</taxon>
        <taxon>malvids</taxon>
        <taxon>Malvales</taxon>
        <taxon>Malvaceae</taxon>
        <taxon>Byttnerioideae</taxon>
        <taxon>Theobroma</taxon>
    </lineage>
</organism>
<proteinExistence type="predicted"/>
<keyword evidence="1" id="KW-1133">Transmembrane helix</keyword>
<dbReference type="AlphaFoldDB" id="A0A061EU39"/>
<dbReference type="Gramene" id="EOY08595">
    <property type="protein sequence ID" value="EOY08595"/>
    <property type="gene ID" value="TCM_023358"/>
</dbReference>
<accession>A0A061EU39</accession>
<dbReference type="eggNOG" id="KOG1121">
    <property type="taxonomic scope" value="Eukaryota"/>
</dbReference>
<dbReference type="GO" id="GO:0046983">
    <property type="term" value="F:protein dimerization activity"/>
    <property type="evidence" value="ECO:0007669"/>
    <property type="project" value="InterPro"/>
</dbReference>
<dbReference type="Pfam" id="PF05699">
    <property type="entry name" value="Dimer_Tnp_hAT"/>
    <property type="match status" value="1"/>
</dbReference>
<gene>
    <name evidence="3" type="ORF">TCM_023358</name>
</gene>
<reference evidence="3 4" key="1">
    <citation type="journal article" date="2013" name="Genome Biol.">
        <title>The genome sequence of the most widely cultivated cacao type and its use to identify candidate genes regulating pod color.</title>
        <authorList>
            <person name="Motamayor J.C."/>
            <person name="Mockaitis K."/>
            <person name="Schmutz J."/>
            <person name="Haiminen N."/>
            <person name="Iii D.L."/>
            <person name="Cornejo O."/>
            <person name="Findley S.D."/>
            <person name="Zheng P."/>
            <person name="Utro F."/>
            <person name="Royaert S."/>
            <person name="Saski C."/>
            <person name="Jenkins J."/>
            <person name="Podicheti R."/>
            <person name="Zhao M."/>
            <person name="Scheffler B.E."/>
            <person name="Stack J.C."/>
            <person name="Feltus F.A."/>
            <person name="Mustiga G.M."/>
            <person name="Amores F."/>
            <person name="Phillips W."/>
            <person name="Marelli J.P."/>
            <person name="May G.D."/>
            <person name="Shapiro H."/>
            <person name="Ma J."/>
            <person name="Bustamante C.D."/>
            <person name="Schnell R.J."/>
            <person name="Main D."/>
            <person name="Gilbert D."/>
            <person name="Parida L."/>
            <person name="Kuhn D.N."/>
        </authorList>
    </citation>
    <scope>NUCLEOTIDE SEQUENCE [LARGE SCALE GENOMIC DNA]</scope>
    <source>
        <strain evidence="4">cv. Matina 1-6</strain>
    </source>
</reference>
<dbReference type="SUPFAM" id="SSF53098">
    <property type="entry name" value="Ribonuclease H-like"/>
    <property type="match status" value="1"/>
</dbReference>
<feature type="domain" description="HAT C-terminal dimerisation" evidence="2">
    <location>
        <begin position="126"/>
        <end position="189"/>
    </location>
</feature>
<feature type="transmembrane region" description="Helical" evidence="1">
    <location>
        <begin position="150"/>
        <end position="169"/>
    </location>
</feature>
<keyword evidence="1" id="KW-0812">Transmembrane</keyword>
<dbReference type="EMBL" id="CM001883">
    <property type="protein sequence ID" value="EOY08595.1"/>
    <property type="molecule type" value="Genomic_DNA"/>
</dbReference>
<sequence>MNLVLFVVAILDQRKKLSYVEFTLLEMYPCIQASMMFSLVTKTMDELFHYYRNMLQLLSHVGESGQEYPTSIGQGTSGGCRDSVASTLIGKDSKCTKKRLDRFKNHRLNTRSKVLKTELEKYVFKHVDDEGFDDDEFDVLMWWKFNQFRFLVLVAIACDVLAILVSTVASESIFNTNGHVLDAYRSSLTLKVM</sequence>
<dbReference type="PANTHER" id="PTHR23272:SF182">
    <property type="entry name" value="OS09G0381850 PROTEIN"/>
    <property type="match status" value="1"/>
</dbReference>
<dbReference type="HOGENOM" id="CLU_009123_5_2_1"/>
<name>A0A061EU39_THECC</name>
<dbReference type="InterPro" id="IPR008906">
    <property type="entry name" value="HATC_C_dom"/>
</dbReference>
<keyword evidence="4" id="KW-1185">Reference proteome</keyword>
<evidence type="ECO:0000313" key="4">
    <source>
        <dbReference type="Proteomes" id="UP000026915"/>
    </source>
</evidence>
<evidence type="ECO:0000259" key="2">
    <source>
        <dbReference type="Pfam" id="PF05699"/>
    </source>
</evidence>
<dbReference type="PANTHER" id="PTHR23272">
    <property type="entry name" value="BED FINGER-RELATED"/>
    <property type="match status" value="1"/>
</dbReference>
<protein>
    <recommendedName>
        <fullName evidence="2">HAT C-terminal dimerisation domain-containing protein</fullName>
    </recommendedName>
</protein>
<evidence type="ECO:0000313" key="3">
    <source>
        <dbReference type="EMBL" id="EOY08595.1"/>
    </source>
</evidence>
<evidence type="ECO:0000256" key="1">
    <source>
        <dbReference type="SAM" id="Phobius"/>
    </source>
</evidence>
<dbReference type="InterPro" id="IPR012337">
    <property type="entry name" value="RNaseH-like_sf"/>
</dbReference>
<keyword evidence="1" id="KW-0472">Membrane</keyword>
<dbReference type="Proteomes" id="UP000026915">
    <property type="component" value="Chromosome 5"/>
</dbReference>